<organism evidence="2 3">
    <name type="scientific">Anguilla anguilla</name>
    <name type="common">European freshwater eel</name>
    <name type="synonym">Muraena anguilla</name>
    <dbReference type="NCBI Taxonomy" id="7936"/>
    <lineage>
        <taxon>Eukaryota</taxon>
        <taxon>Metazoa</taxon>
        <taxon>Chordata</taxon>
        <taxon>Craniata</taxon>
        <taxon>Vertebrata</taxon>
        <taxon>Euteleostomi</taxon>
        <taxon>Actinopterygii</taxon>
        <taxon>Neopterygii</taxon>
        <taxon>Teleostei</taxon>
        <taxon>Anguilliformes</taxon>
        <taxon>Anguillidae</taxon>
        <taxon>Anguilla</taxon>
    </lineage>
</organism>
<name>A0A9D3LS68_ANGAN</name>
<comment type="caution">
    <text evidence="2">The sequence shown here is derived from an EMBL/GenBank/DDBJ whole genome shotgun (WGS) entry which is preliminary data.</text>
</comment>
<dbReference type="EMBL" id="JAFIRN010000014">
    <property type="protein sequence ID" value="KAG5836072.1"/>
    <property type="molecule type" value="Genomic_DNA"/>
</dbReference>
<feature type="compositionally biased region" description="Polar residues" evidence="1">
    <location>
        <begin position="54"/>
        <end position="70"/>
    </location>
</feature>
<feature type="compositionally biased region" description="Basic and acidic residues" evidence="1">
    <location>
        <begin position="178"/>
        <end position="196"/>
    </location>
</feature>
<gene>
    <name evidence="2" type="ORF">ANANG_G00250720</name>
</gene>
<keyword evidence="3" id="KW-1185">Reference proteome</keyword>
<proteinExistence type="predicted"/>
<dbReference type="GO" id="GO:0030336">
    <property type="term" value="P:negative regulation of cell migration"/>
    <property type="evidence" value="ECO:0007669"/>
    <property type="project" value="InterPro"/>
</dbReference>
<dbReference type="PANTHER" id="PTHR34831:SF1">
    <property type="entry name" value="MIGRATION AND INVASION-INHIBITORY PROTEIN"/>
    <property type="match status" value="1"/>
</dbReference>
<accession>A0A9D3LS68</accession>
<feature type="compositionally biased region" description="Low complexity" evidence="1">
    <location>
        <begin position="405"/>
        <end position="422"/>
    </location>
</feature>
<evidence type="ECO:0000313" key="2">
    <source>
        <dbReference type="EMBL" id="KAG5836072.1"/>
    </source>
</evidence>
<dbReference type="InterPro" id="IPR031466">
    <property type="entry name" value="MIIP"/>
</dbReference>
<reference evidence="2" key="1">
    <citation type="submission" date="2021-01" db="EMBL/GenBank/DDBJ databases">
        <title>A chromosome-scale assembly of European eel, Anguilla anguilla.</title>
        <authorList>
            <person name="Henkel C."/>
            <person name="Jong-Raadsen S.A."/>
            <person name="Dufour S."/>
            <person name="Weltzien F.-A."/>
            <person name="Palstra A.P."/>
            <person name="Pelster B."/>
            <person name="Spaink H.P."/>
            <person name="Van Den Thillart G.E."/>
            <person name="Jansen H."/>
            <person name="Zahm M."/>
            <person name="Klopp C."/>
            <person name="Cedric C."/>
            <person name="Louis A."/>
            <person name="Berthelot C."/>
            <person name="Parey E."/>
            <person name="Roest Crollius H."/>
            <person name="Montfort J."/>
            <person name="Robinson-Rechavi M."/>
            <person name="Bucao C."/>
            <person name="Bouchez O."/>
            <person name="Gislard M."/>
            <person name="Lluch J."/>
            <person name="Milhes M."/>
            <person name="Lampietro C."/>
            <person name="Lopez Roques C."/>
            <person name="Donnadieu C."/>
            <person name="Braasch I."/>
            <person name="Desvignes T."/>
            <person name="Postlethwait J."/>
            <person name="Bobe J."/>
            <person name="Guiguen Y."/>
            <person name="Dirks R."/>
        </authorList>
    </citation>
    <scope>NUCLEOTIDE SEQUENCE</scope>
    <source>
        <strain evidence="2">Tag_6206</strain>
        <tissue evidence="2">Liver</tissue>
    </source>
</reference>
<feature type="compositionally biased region" description="Acidic residues" evidence="1">
    <location>
        <begin position="204"/>
        <end position="216"/>
    </location>
</feature>
<dbReference type="Proteomes" id="UP001044222">
    <property type="component" value="Chromosome 14"/>
</dbReference>
<evidence type="ECO:0000256" key="1">
    <source>
        <dbReference type="SAM" id="MobiDB-lite"/>
    </source>
</evidence>
<protein>
    <recommendedName>
        <fullName evidence="4">Migration and invasion inhibitory protein</fullName>
    </recommendedName>
</protein>
<feature type="compositionally biased region" description="Basic and acidic residues" evidence="1">
    <location>
        <begin position="71"/>
        <end position="83"/>
    </location>
</feature>
<feature type="region of interest" description="Disordered" evidence="1">
    <location>
        <begin position="125"/>
        <end position="221"/>
    </location>
</feature>
<dbReference type="PANTHER" id="PTHR34831">
    <property type="entry name" value="MIGRATION AND INVASION-INHIBITORY PROTEIN"/>
    <property type="match status" value="1"/>
</dbReference>
<feature type="region of interest" description="Disordered" evidence="1">
    <location>
        <begin position="50"/>
        <end position="95"/>
    </location>
</feature>
<dbReference type="AlphaFoldDB" id="A0A9D3LS68"/>
<sequence length="468" mass="51922">MSSFERLDALREQNKGLLVQLSDIRARLQSLNLGSSQVGETLISDVTIKASQEPRPQTGSNETAAVTLNDRQGDVTLSDRGRTESSASGHSVSVVTLPGGGLGQARAALSKPRAQHMIELLANVDQEEAVDPETDLRRSTTSPLHFRSLDTPSTGSLMYSGLLQDQGNQRLGQAKQATTERSKPTHLFQHREERELGQVIFQDQDQDQDLNQDQDEDRERRRLHPLLGYDWIAGLLDVETSLTERSEQFFTELRNFRQVNREECVHSQSTGVGEDDLSPHNLSLSTEEMKAQLPEDVHQCTFCYRINSRLFPAPLDPQTVCPVCKVPKSHHPTSEPAFIRVSIPRSALLPAHCYGAHRRLSFDPSDSLGLPSHCMSGWSNVALAEAPQFSSLDLRSCLKTDHSTAIPTAQPKQPPAAQSKQPPDVPVSRVTLGQRSEELIDATRLAGYRFPRLAPKQTKTRRAAHPVY</sequence>
<feature type="compositionally biased region" description="Polar residues" evidence="1">
    <location>
        <begin position="150"/>
        <end position="177"/>
    </location>
</feature>
<evidence type="ECO:0000313" key="3">
    <source>
        <dbReference type="Proteomes" id="UP001044222"/>
    </source>
</evidence>
<feature type="compositionally biased region" description="Polar residues" evidence="1">
    <location>
        <begin position="84"/>
        <end position="94"/>
    </location>
</feature>
<feature type="region of interest" description="Disordered" evidence="1">
    <location>
        <begin position="405"/>
        <end position="433"/>
    </location>
</feature>
<evidence type="ECO:0008006" key="4">
    <source>
        <dbReference type="Google" id="ProtNLM"/>
    </source>
</evidence>
<dbReference type="GO" id="GO:0010972">
    <property type="term" value="P:negative regulation of G2/M transition of mitotic cell cycle"/>
    <property type="evidence" value="ECO:0007669"/>
    <property type="project" value="InterPro"/>
</dbReference>
<dbReference type="Pfam" id="PF15734">
    <property type="entry name" value="MIIP"/>
    <property type="match status" value="1"/>
</dbReference>